<feature type="domain" description="C2H2-type" evidence="11">
    <location>
        <begin position="27"/>
        <end position="45"/>
    </location>
</feature>
<dbReference type="Pfam" id="PF00096">
    <property type="entry name" value="zf-C2H2"/>
    <property type="match status" value="2"/>
</dbReference>
<evidence type="ECO:0000256" key="10">
    <source>
        <dbReference type="PROSITE-ProRule" id="PRU00042"/>
    </source>
</evidence>
<dbReference type="EMBL" id="KL425228">
    <property type="protein sequence ID" value="KFW90105.1"/>
    <property type="molecule type" value="Genomic_DNA"/>
</dbReference>
<dbReference type="AlphaFoldDB" id="A0A093QUR6"/>
<evidence type="ECO:0000256" key="3">
    <source>
        <dbReference type="ARBA" id="ARBA00022737"/>
    </source>
</evidence>
<feature type="non-terminal residue" evidence="12">
    <location>
        <position position="1"/>
    </location>
</feature>
<dbReference type="PANTHER" id="PTHR45993">
    <property type="entry name" value="B-CELL LYMPHOMA/LEUKEMIA 11"/>
    <property type="match status" value="1"/>
</dbReference>
<dbReference type="GO" id="GO:0000978">
    <property type="term" value="F:RNA polymerase II cis-regulatory region sequence-specific DNA binding"/>
    <property type="evidence" value="ECO:0007669"/>
    <property type="project" value="TreeGrafter"/>
</dbReference>
<keyword evidence="5" id="KW-0862">Zinc</keyword>
<evidence type="ECO:0000256" key="6">
    <source>
        <dbReference type="ARBA" id="ARBA00023015"/>
    </source>
</evidence>
<proteinExistence type="predicted"/>
<gene>
    <name evidence="12" type="ORF">N336_04649</name>
</gene>
<dbReference type="FunFam" id="3.30.160.60:FF:000614">
    <property type="entry name" value="Zinc finger protein 142"/>
    <property type="match status" value="1"/>
</dbReference>
<keyword evidence="7" id="KW-0238">DNA-binding</keyword>
<dbReference type="PROSITE" id="PS50157">
    <property type="entry name" value="ZINC_FINGER_C2H2_2"/>
    <property type="match status" value="2"/>
</dbReference>
<keyword evidence="2" id="KW-0479">Metal-binding</keyword>
<dbReference type="FunFam" id="3.30.160.60:FF:000106">
    <property type="entry name" value="B-cell lymphoma/leukemia 11A isoform X2"/>
    <property type="match status" value="1"/>
</dbReference>
<evidence type="ECO:0000256" key="7">
    <source>
        <dbReference type="ARBA" id="ARBA00023125"/>
    </source>
</evidence>
<evidence type="ECO:0000313" key="13">
    <source>
        <dbReference type="Proteomes" id="UP000053238"/>
    </source>
</evidence>
<keyword evidence="6" id="KW-0805">Transcription regulation</keyword>
<evidence type="ECO:0000256" key="8">
    <source>
        <dbReference type="ARBA" id="ARBA00023163"/>
    </source>
</evidence>
<keyword evidence="13" id="KW-1185">Reference proteome</keyword>
<comment type="subcellular location">
    <subcellularLocation>
        <location evidence="1">Nucleus</location>
    </subcellularLocation>
</comment>
<reference evidence="12 13" key="1">
    <citation type="submission" date="2014-04" db="EMBL/GenBank/DDBJ databases">
        <title>Genome evolution of avian class.</title>
        <authorList>
            <person name="Zhang G."/>
            <person name="Li C."/>
        </authorList>
    </citation>
    <scope>NUCLEOTIDE SEQUENCE [LARGE SCALE GENOMIC DNA]</scope>
    <source>
        <strain evidence="12">BGI_N336</strain>
    </source>
</reference>
<sequence>CEFCGKTFKFQSNLVVHRRSHTGEKPYKCNLCDHACTQASKLKRH</sequence>
<dbReference type="GO" id="GO:0005634">
    <property type="term" value="C:nucleus"/>
    <property type="evidence" value="ECO:0007669"/>
    <property type="project" value="UniProtKB-SubCell"/>
</dbReference>
<dbReference type="Gene3D" id="3.30.160.60">
    <property type="entry name" value="Classic Zinc Finger"/>
    <property type="match status" value="2"/>
</dbReference>
<dbReference type="GO" id="GO:0003700">
    <property type="term" value="F:DNA-binding transcription factor activity"/>
    <property type="evidence" value="ECO:0007669"/>
    <property type="project" value="TreeGrafter"/>
</dbReference>
<dbReference type="SUPFAM" id="SSF57667">
    <property type="entry name" value="beta-beta-alpha zinc fingers"/>
    <property type="match status" value="1"/>
</dbReference>
<dbReference type="GO" id="GO:0006357">
    <property type="term" value="P:regulation of transcription by RNA polymerase II"/>
    <property type="evidence" value="ECO:0007669"/>
    <property type="project" value="TreeGrafter"/>
</dbReference>
<feature type="non-terminal residue" evidence="12">
    <location>
        <position position="45"/>
    </location>
</feature>
<evidence type="ECO:0000256" key="4">
    <source>
        <dbReference type="ARBA" id="ARBA00022771"/>
    </source>
</evidence>
<dbReference type="Proteomes" id="UP000053238">
    <property type="component" value="Unassembled WGS sequence"/>
</dbReference>
<keyword evidence="3" id="KW-0677">Repeat</keyword>
<accession>A0A093QUR6</accession>
<evidence type="ECO:0000256" key="9">
    <source>
        <dbReference type="ARBA" id="ARBA00023242"/>
    </source>
</evidence>
<evidence type="ECO:0000256" key="1">
    <source>
        <dbReference type="ARBA" id="ARBA00004123"/>
    </source>
</evidence>
<dbReference type="GO" id="GO:0008270">
    <property type="term" value="F:zinc ion binding"/>
    <property type="evidence" value="ECO:0007669"/>
    <property type="project" value="UniProtKB-KW"/>
</dbReference>
<dbReference type="InterPro" id="IPR036236">
    <property type="entry name" value="Znf_C2H2_sf"/>
</dbReference>
<protein>
    <submittedName>
        <fullName evidence="12">B-cell lymphoma/leukemia 11A</fullName>
    </submittedName>
</protein>
<dbReference type="InterPro" id="IPR051497">
    <property type="entry name" value="Dev/Hematopoietic_TF"/>
</dbReference>
<organism evidence="12 13">
    <name type="scientific">Phalacrocorax carbo</name>
    <name type="common">Great cormorant</name>
    <name type="synonym">Pelecanus carbo</name>
    <dbReference type="NCBI Taxonomy" id="9209"/>
    <lineage>
        <taxon>Eukaryota</taxon>
        <taxon>Metazoa</taxon>
        <taxon>Chordata</taxon>
        <taxon>Craniata</taxon>
        <taxon>Vertebrata</taxon>
        <taxon>Euteleostomi</taxon>
        <taxon>Archelosauria</taxon>
        <taxon>Archosauria</taxon>
        <taxon>Dinosauria</taxon>
        <taxon>Saurischia</taxon>
        <taxon>Theropoda</taxon>
        <taxon>Coelurosauria</taxon>
        <taxon>Aves</taxon>
        <taxon>Neognathae</taxon>
        <taxon>Neoaves</taxon>
        <taxon>Aequornithes</taxon>
        <taxon>Suliformes</taxon>
        <taxon>Phalacrocoracidae</taxon>
        <taxon>Phalacrocorax</taxon>
    </lineage>
</organism>
<keyword evidence="9" id="KW-0539">Nucleus</keyword>
<feature type="domain" description="C2H2-type" evidence="11">
    <location>
        <begin position="1"/>
        <end position="26"/>
    </location>
</feature>
<dbReference type="InterPro" id="IPR013087">
    <property type="entry name" value="Znf_C2H2_type"/>
</dbReference>
<dbReference type="PANTHER" id="PTHR45993:SF6">
    <property type="entry name" value="C2H2-TYPE DOMAIN-CONTAINING PROTEIN"/>
    <property type="match status" value="1"/>
</dbReference>
<keyword evidence="8" id="KW-0804">Transcription</keyword>
<dbReference type="PROSITE" id="PS00028">
    <property type="entry name" value="ZINC_FINGER_C2H2_1"/>
    <property type="match status" value="1"/>
</dbReference>
<keyword evidence="4 10" id="KW-0863">Zinc-finger</keyword>
<evidence type="ECO:0000256" key="2">
    <source>
        <dbReference type="ARBA" id="ARBA00022723"/>
    </source>
</evidence>
<evidence type="ECO:0000313" key="12">
    <source>
        <dbReference type="EMBL" id="KFW90105.1"/>
    </source>
</evidence>
<name>A0A093QUR6_PHACA</name>
<evidence type="ECO:0000259" key="11">
    <source>
        <dbReference type="PROSITE" id="PS50157"/>
    </source>
</evidence>
<evidence type="ECO:0000256" key="5">
    <source>
        <dbReference type="ARBA" id="ARBA00022833"/>
    </source>
</evidence>